<reference evidence="1 2" key="1">
    <citation type="journal article" date="2014" name="ISME J.">
        <title>Candidatus Competibacter-lineage genomes retrieved from metagenomes reveal functional metabolic diversity.</title>
        <authorList>
            <person name="McIlroy S.J."/>
            <person name="Albertsen M."/>
            <person name="Andresen E.K."/>
            <person name="Saunders A.M."/>
            <person name="Kristiansen R."/>
            <person name="Stokholm-Bjerregaard M."/>
            <person name="Nielsen K.L."/>
            <person name="Nielsen P.H."/>
        </authorList>
    </citation>
    <scope>NUCLEOTIDE SEQUENCE [LARGE SCALE GENOMIC DNA]</scope>
    <source>
        <strain evidence="1 2">Run_B_J11</strain>
    </source>
</reference>
<organism evidence="1 2">
    <name type="scientific">Candidatus Contendobacter odensis Run_B_J11</name>
    <dbReference type="NCBI Taxonomy" id="1400861"/>
    <lineage>
        <taxon>Bacteria</taxon>
        <taxon>Pseudomonadati</taxon>
        <taxon>Pseudomonadota</taxon>
        <taxon>Gammaproteobacteria</taxon>
        <taxon>Candidatus Competibacteraceae</taxon>
        <taxon>Candidatus Contendibacter</taxon>
    </lineage>
</organism>
<sequence length="49" mass="5655">MLWAQGWIEELIRRKKTAAAIEIISDKRTARRLFALAARLTAQIPYPIC</sequence>
<gene>
    <name evidence="1" type="ORF">BN874_120099</name>
</gene>
<dbReference type="AlphaFoldDB" id="A0A7U7J2G2"/>
<evidence type="ECO:0000313" key="1">
    <source>
        <dbReference type="EMBL" id="CDH43448.1"/>
    </source>
</evidence>
<accession>A0A7U7J2G2</accession>
<comment type="caution">
    <text evidence="1">The sequence shown here is derived from an EMBL/GenBank/DDBJ whole genome shotgun (WGS) entry which is preliminary data.</text>
</comment>
<dbReference type="Proteomes" id="UP000019184">
    <property type="component" value="Unassembled WGS sequence"/>
</dbReference>
<proteinExistence type="predicted"/>
<dbReference type="EMBL" id="CBTK010000024">
    <property type="protein sequence ID" value="CDH43448.1"/>
    <property type="molecule type" value="Genomic_DNA"/>
</dbReference>
<keyword evidence="2" id="KW-1185">Reference proteome</keyword>
<evidence type="ECO:0000313" key="2">
    <source>
        <dbReference type="Proteomes" id="UP000019184"/>
    </source>
</evidence>
<name>A0A7U7J2G2_9GAMM</name>
<protein>
    <submittedName>
        <fullName evidence="1">Uncharacterized protein</fullName>
    </submittedName>
</protein>